<keyword evidence="2" id="KW-1185">Reference proteome</keyword>
<comment type="caution">
    <text evidence="1">The sequence shown here is derived from an EMBL/GenBank/DDBJ whole genome shotgun (WGS) entry which is preliminary data.</text>
</comment>
<proteinExistence type="predicted"/>
<dbReference type="Proteomes" id="UP000091857">
    <property type="component" value="Chromosome 17"/>
</dbReference>
<protein>
    <submittedName>
        <fullName evidence="1">Uncharacterized protein</fullName>
    </submittedName>
</protein>
<evidence type="ECO:0000313" key="2">
    <source>
        <dbReference type="Proteomes" id="UP000091857"/>
    </source>
</evidence>
<dbReference type="EMBL" id="CM004403">
    <property type="protein sequence ID" value="KAG8634902.1"/>
    <property type="molecule type" value="Genomic_DNA"/>
</dbReference>
<organism evidence="1 2">
    <name type="scientific">Manihot esculenta</name>
    <name type="common">Cassava</name>
    <name type="synonym">Jatropha manihot</name>
    <dbReference type="NCBI Taxonomy" id="3983"/>
    <lineage>
        <taxon>Eukaryota</taxon>
        <taxon>Viridiplantae</taxon>
        <taxon>Streptophyta</taxon>
        <taxon>Embryophyta</taxon>
        <taxon>Tracheophyta</taxon>
        <taxon>Spermatophyta</taxon>
        <taxon>Magnoliopsida</taxon>
        <taxon>eudicotyledons</taxon>
        <taxon>Gunneridae</taxon>
        <taxon>Pentapetalae</taxon>
        <taxon>rosids</taxon>
        <taxon>fabids</taxon>
        <taxon>Malpighiales</taxon>
        <taxon>Euphorbiaceae</taxon>
        <taxon>Crotonoideae</taxon>
        <taxon>Manihoteae</taxon>
        <taxon>Manihot</taxon>
    </lineage>
</organism>
<name>A0ACB7G3P9_MANES</name>
<sequence>MVLLVLFKLVLCVAVLAVGALASAEPSVIIRFHGAPPKHSRFTDAVFQYSVQRPDGGNACKKNACSFSCELDGQTLGSCPADAIVLKNLTVNHKHSFLLKVTTHDGEKNSSSYSWFIDTVPPTATIFSDKNYTNAAKVTIDVTFSEACTGMGGFKCVNSSNCDVLLQGPAYVQGSSLHMMKPNLEYRLDIFLSSTSIYGRVIVRMADNFCTDKAGNTFKRTKGSIVVIHFDRRPVLVDLWMPVPSYVLKINGFPRTVMATNKMEDLKIFLDFSIPVMNSTEELLNALHVNYGNISPIRNHGNRKFIFQLRNLSKTETITVELEAGLVISRTGTSVSPVAALTVLYDSTKPEVGLSTSSPNVTKASNINVIVEFTKPVFGFEASMVEVGGGKLTRFQELSRALYSLTVLATTPGMAFISIPAGKVNDISGNQNLASNQLQVNHYSTPAISMALHSFVTVGVLATSLAAAALSLSSANLGSIGTLASGNTNNVASSPSMNLHGLYGHLQVFVLSDWLSNNQPIEYSETTKGLRWLIPRRKLPWKKDGTSTWPNHDYMVEENLHILSLRFPYHTRGYSQFDINASDLPKVKDQKPFLTEIDPNVAWLHQHNMSMKSSPYGLPLNSREYFTYFLRGEPLSASNVVKRMENYKGWEDLEMNLFWLGVGGGSLLILHVLILLFLRWRIGAPAHGILSVPRFELLLLILTLPCISQSSAFVMRGETMWGIITGALLLVIPAGLILSVSLFLVVAIFPGGFAQYKEIRQVDITESWHTKLWLFVVGRPTTGKWFFREGLPSTFLPRFGILFEDRKGPPLIVFVDQNDARTIPNWTESGRSGIGRMRALSSEESCEEIKVPLSRRILGCARSLYIVLDLLRRVCLGIISGACSTQTSRDSLFALVVTLLQFICLFALRPFIRRGVHVVESISLLCEVGIFGLSIAINSLSPTEARTQGYIMLALLFITFIAQIINEWYALIRFILRLSRPKKNSFRLGLKFAAKGFVLPFLPRKHWSSIIPSSSQPKTGLSVIPLSPEAEFGRRDTTASIAGPYSAMTATVVPVLSPGSPPGLNVTQITSSPTAEATLTGQSSGEGKRLKELKLERKNELKKLRELAKASFSGISKGEEGTSRSFRTRDQYFSLESSYDPQASTSKTRY</sequence>
<reference evidence="2" key="1">
    <citation type="journal article" date="2016" name="Nat. Biotechnol.">
        <title>Sequencing wild and cultivated cassava and related species reveals extensive interspecific hybridization and genetic diversity.</title>
        <authorList>
            <person name="Bredeson J.V."/>
            <person name="Lyons J.B."/>
            <person name="Prochnik S.E."/>
            <person name="Wu G.A."/>
            <person name="Ha C.M."/>
            <person name="Edsinger-Gonzales E."/>
            <person name="Grimwood J."/>
            <person name="Schmutz J."/>
            <person name="Rabbi I.Y."/>
            <person name="Egesi C."/>
            <person name="Nauluvula P."/>
            <person name="Lebot V."/>
            <person name="Ndunguru J."/>
            <person name="Mkamilo G."/>
            <person name="Bart R.S."/>
            <person name="Setter T.L."/>
            <person name="Gleadow R.M."/>
            <person name="Kulakow P."/>
            <person name="Ferguson M.E."/>
            <person name="Rounsley S."/>
            <person name="Rokhsar D.S."/>
        </authorList>
    </citation>
    <scope>NUCLEOTIDE SEQUENCE [LARGE SCALE GENOMIC DNA]</scope>
    <source>
        <strain evidence="2">cv. AM560-2</strain>
    </source>
</reference>
<accession>A0ACB7G3P9</accession>
<gene>
    <name evidence="1" type="ORF">MANES_17G103200v8</name>
</gene>
<evidence type="ECO:0000313" key="1">
    <source>
        <dbReference type="EMBL" id="KAG8634902.1"/>
    </source>
</evidence>